<evidence type="ECO:0000313" key="1">
    <source>
        <dbReference type="EnsemblPlants" id="TuG1812G0500003896.01.T01"/>
    </source>
</evidence>
<name>A0A8R7QJ40_TRIUA</name>
<keyword evidence="2" id="KW-1185">Reference proteome</keyword>
<dbReference type="Gramene" id="TuG1812G0500003896.01.T01">
    <property type="protein sequence ID" value="TuG1812G0500003896.01.T01"/>
    <property type="gene ID" value="TuG1812G0500003896.01"/>
</dbReference>
<organism evidence="1 2">
    <name type="scientific">Triticum urartu</name>
    <name type="common">Red wild einkorn</name>
    <name type="synonym">Crithodium urartu</name>
    <dbReference type="NCBI Taxonomy" id="4572"/>
    <lineage>
        <taxon>Eukaryota</taxon>
        <taxon>Viridiplantae</taxon>
        <taxon>Streptophyta</taxon>
        <taxon>Embryophyta</taxon>
        <taxon>Tracheophyta</taxon>
        <taxon>Spermatophyta</taxon>
        <taxon>Magnoliopsida</taxon>
        <taxon>Liliopsida</taxon>
        <taxon>Poales</taxon>
        <taxon>Poaceae</taxon>
        <taxon>BOP clade</taxon>
        <taxon>Pooideae</taxon>
        <taxon>Triticodae</taxon>
        <taxon>Triticeae</taxon>
        <taxon>Triticinae</taxon>
        <taxon>Triticum</taxon>
    </lineage>
</organism>
<proteinExistence type="predicted"/>
<dbReference type="AlphaFoldDB" id="A0A8R7QJ40"/>
<sequence length="111" mass="12270">MGSKHEQDEAGTVRLETGHIWLHMGVVLVNVGDEIDTKLPRKERVTFVSKGADSISRAKQILTSIPARAREAYNHSQDGHIVQDGKYEDLLQAGTELNAPRTKSIEATLHV</sequence>
<dbReference type="EnsemblPlants" id="TuG1812G0500003896.01.T01">
    <property type="protein sequence ID" value="TuG1812G0500003896.01.T01"/>
    <property type="gene ID" value="TuG1812G0500003896.01"/>
</dbReference>
<reference evidence="1" key="2">
    <citation type="submission" date="2018-03" db="EMBL/GenBank/DDBJ databases">
        <title>The Triticum urartu genome reveals the dynamic nature of wheat genome evolution.</title>
        <authorList>
            <person name="Ling H."/>
            <person name="Ma B."/>
            <person name="Shi X."/>
            <person name="Liu H."/>
            <person name="Dong L."/>
            <person name="Sun H."/>
            <person name="Cao Y."/>
            <person name="Gao Q."/>
            <person name="Zheng S."/>
            <person name="Li Y."/>
            <person name="Yu Y."/>
            <person name="Du H."/>
            <person name="Qi M."/>
            <person name="Li Y."/>
            <person name="Yu H."/>
            <person name="Cui Y."/>
            <person name="Wang N."/>
            <person name="Chen C."/>
            <person name="Wu H."/>
            <person name="Zhao Y."/>
            <person name="Zhang J."/>
            <person name="Li Y."/>
            <person name="Zhou W."/>
            <person name="Zhang B."/>
            <person name="Hu W."/>
            <person name="Eijk M."/>
            <person name="Tang J."/>
            <person name="Witsenboer H."/>
            <person name="Zhao S."/>
            <person name="Li Z."/>
            <person name="Zhang A."/>
            <person name="Wang D."/>
            <person name="Liang C."/>
        </authorList>
    </citation>
    <scope>NUCLEOTIDE SEQUENCE [LARGE SCALE GENOMIC DNA]</scope>
    <source>
        <strain evidence="1">cv. G1812</strain>
    </source>
</reference>
<accession>A0A8R7QJ40</accession>
<dbReference type="Proteomes" id="UP000015106">
    <property type="component" value="Chromosome 5"/>
</dbReference>
<protein>
    <submittedName>
        <fullName evidence="1">Uncharacterized protein</fullName>
    </submittedName>
</protein>
<reference evidence="2" key="1">
    <citation type="journal article" date="2013" name="Nature">
        <title>Draft genome of the wheat A-genome progenitor Triticum urartu.</title>
        <authorList>
            <person name="Ling H.Q."/>
            <person name="Zhao S."/>
            <person name="Liu D."/>
            <person name="Wang J."/>
            <person name="Sun H."/>
            <person name="Zhang C."/>
            <person name="Fan H."/>
            <person name="Li D."/>
            <person name="Dong L."/>
            <person name="Tao Y."/>
            <person name="Gao C."/>
            <person name="Wu H."/>
            <person name="Li Y."/>
            <person name="Cui Y."/>
            <person name="Guo X."/>
            <person name="Zheng S."/>
            <person name="Wang B."/>
            <person name="Yu K."/>
            <person name="Liang Q."/>
            <person name="Yang W."/>
            <person name="Lou X."/>
            <person name="Chen J."/>
            <person name="Feng M."/>
            <person name="Jian J."/>
            <person name="Zhang X."/>
            <person name="Luo G."/>
            <person name="Jiang Y."/>
            <person name="Liu J."/>
            <person name="Wang Z."/>
            <person name="Sha Y."/>
            <person name="Zhang B."/>
            <person name="Wu H."/>
            <person name="Tang D."/>
            <person name="Shen Q."/>
            <person name="Xue P."/>
            <person name="Zou S."/>
            <person name="Wang X."/>
            <person name="Liu X."/>
            <person name="Wang F."/>
            <person name="Yang Y."/>
            <person name="An X."/>
            <person name="Dong Z."/>
            <person name="Zhang K."/>
            <person name="Zhang X."/>
            <person name="Luo M.C."/>
            <person name="Dvorak J."/>
            <person name="Tong Y."/>
            <person name="Wang J."/>
            <person name="Yang H."/>
            <person name="Li Z."/>
            <person name="Wang D."/>
            <person name="Zhang A."/>
            <person name="Wang J."/>
        </authorList>
    </citation>
    <scope>NUCLEOTIDE SEQUENCE</scope>
    <source>
        <strain evidence="2">cv. G1812</strain>
    </source>
</reference>
<dbReference type="RefSeq" id="XP_048531531.1">
    <property type="nucleotide sequence ID" value="XM_048675574.1"/>
</dbReference>
<evidence type="ECO:0000313" key="2">
    <source>
        <dbReference type="Proteomes" id="UP000015106"/>
    </source>
</evidence>
<reference evidence="1" key="3">
    <citation type="submission" date="2022-06" db="UniProtKB">
        <authorList>
            <consortium name="EnsemblPlants"/>
        </authorList>
    </citation>
    <scope>IDENTIFICATION</scope>
</reference>
<gene>
    <name evidence="1" type="primary">LOC125510406</name>
</gene>
<dbReference type="GeneID" id="125510406"/>